<dbReference type="EMBL" id="NEMB01000003">
    <property type="protein sequence ID" value="PQQ66941.1"/>
    <property type="molecule type" value="Genomic_DNA"/>
</dbReference>
<accession>A0A2K9EG77</accession>
<evidence type="ECO:0000313" key="5">
    <source>
        <dbReference type="Proteomes" id="UP000233534"/>
    </source>
</evidence>
<dbReference type="SUPFAM" id="SSF51556">
    <property type="entry name" value="Metallo-dependent hydrolases"/>
    <property type="match status" value="1"/>
</dbReference>
<dbReference type="Gene3D" id="3.20.20.140">
    <property type="entry name" value="Metal-dependent hydrolases"/>
    <property type="match status" value="1"/>
</dbReference>
<reference evidence="3 5" key="1">
    <citation type="submission" date="2017-12" db="EMBL/GenBank/DDBJ databases">
        <title>Complete genome sequence of Herbivorax saccincola GGR1, a novel Cellulosome-producing hydrolytic bacterium in a thermophilic biogas plant, established by Illumina and Nanopore MinION sequencing.</title>
        <authorList>
            <person name="Pechtl A."/>
            <person name="Ruckert C."/>
            <person name="Koeck D.E."/>
            <person name="Maus I."/>
            <person name="Winkler A."/>
            <person name="Kalinowski J."/>
            <person name="Puhler A."/>
            <person name="Schwarz W.W."/>
            <person name="Zverlov V.V."/>
            <person name="Schluter A."/>
            <person name="Liebl W."/>
        </authorList>
    </citation>
    <scope>NUCLEOTIDE SEQUENCE [LARGE SCALE GENOMIC DNA]</scope>
    <source>
        <strain evidence="3">GGR1</strain>
        <strain evidence="5">SR1</strain>
    </source>
</reference>
<keyword evidence="5" id="KW-1185">Reference proteome</keyword>
<organism evidence="3 5">
    <name type="scientific">Acetivibrio saccincola</name>
    <dbReference type="NCBI Taxonomy" id="1677857"/>
    <lineage>
        <taxon>Bacteria</taxon>
        <taxon>Bacillati</taxon>
        <taxon>Bacillota</taxon>
        <taxon>Clostridia</taxon>
        <taxon>Eubacteriales</taxon>
        <taxon>Oscillospiraceae</taxon>
        <taxon>Acetivibrio</taxon>
    </lineage>
</organism>
<dbReference type="AlphaFoldDB" id="A0A2K9EG77"/>
<dbReference type="InterPro" id="IPR006680">
    <property type="entry name" value="Amidohydro-rel"/>
</dbReference>
<dbReference type="InterPro" id="IPR032465">
    <property type="entry name" value="ACMSD"/>
</dbReference>
<dbReference type="Proteomes" id="UP000233534">
    <property type="component" value="Chromosome"/>
</dbReference>
<keyword evidence="3" id="KW-0378">Hydrolase</keyword>
<feature type="domain" description="Amidohydrolase-related" evidence="2">
    <location>
        <begin position="69"/>
        <end position="284"/>
    </location>
</feature>
<evidence type="ECO:0000313" key="3">
    <source>
        <dbReference type="EMBL" id="AUG56913.1"/>
    </source>
</evidence>
<keyword evidence="1" id="KW-0456">Lyase</keyword>
<name>A0A2K9EG77_9FIRM</name>
<evidence type="ECO:0000313" key="6">
    <source>
        <dbReference type="Proteomes" id="UP000239720"/>
    </source>
</evidence>
<evidence type="ECO:0000313" key="4">
    <source>
        <dbReference type="EMBL" id="PQQ66941.1"/>
    </source>
</evidence>
<dbReference type="GO" id="GO:0016787">
    <property type="term" value="F:hydrolase activity"/>
    <property type="evidence" value="ECO:0007669"/>
    <property type="project" value="UniProtKB-KW"/>
</dbReference>
<dbReference type="OrthoDB" id="9771932at2"/>
<dbReference type="Pfam" id="PF04909">
    <property type="entry name" value="Amidohydro_2"/>
    <property type="match status" value="1"/>
</dbReference>
<evidence type="ECO:0000259" key="2">
    <source>
        <dbReference type="Pfam" id="PF04909"/>
    </source>
</evidence>
<dbReference type="PANTHER" id="PTHR21240">
    <property type="entry name" value="2-AMINO-3-CARBOXYLMUCONATE-6-SEMIALDEHYDE DECARBOXYLASE"/>
    <property type="match status" value="1"/>
</dbReference>
<gene>
    <name evidence="4" type="ORF">B9R14_09465</name>
    <name evidence="3" type="ORF">HVS_04900</name>
</gene>
<protein>
    <submittedName>
        <fullName evidence="3">Amidohydrolase</fullName>
    </submittedName>
</protein>
<dbReference type="RefSeq" id="WP_101299741.1">
    <property type="nucleotide sequence ID" value="NZ_CP025197.1"/>
</dbReference>
<proteinExistence type="predicted"/>
<dbReference type="GO" id="GO:0016831">
    <property type="term" value="F:carboxy-lyase activity"/>
    <property type="evidence" value="ECO:0007669"/>
    <property type="project" value="InterPro"/>
</dbReference>
<dbReference type="Proteomes" id="UP000239720">
    <property type="component" value="Unassembled WGS sequence"/>
</dbReference>
<evidence type="ECO:0000256" key="1">
    <source>
        <dbReference type="ARBA" id="ARBA00023239"/>
    </source>
</evidence>
<reference evidence="4 6" key="2">
    <citation type="journal article" date="2018" name="Syst. Appl. Microbiol.">
        <title>Characterization and high-quality draft genome sequence of Herbivorax saccincola A7, an anaerobic, alkaliphilic, thermophilic, cellulolytic, and xylanolytic bacterium.</title>
        <authorList>
            <person name="Aikawa S."/>
            <person name="Baramee S."/>
            <person name="Sermsathanaswadi J."/>
            <person name="Thianheng P."/>
            <person name="Tachaapaikoon C."/>
            <person name="Shikata A."/>
            <person name="Waeonukul R."/>
            <person name="Pason P."/>
            <person name="Ratanakhanokchai K."/>
            <person name="Kosugi A."/>
        </authorList>
    </citation>
    <scope>NUCLEOTIDE SEQUENCE [LARGE SCALE GENOMIC DNA]</scope>
    <source>
        <strain evidence="4 6">A7</strain>
    </source>
</reference>
<dbReference type="KEGG" id="hsc:HVS_04900"/>
<dbReference type="InterPro" id="IPR032466">
    <property type="entry name" value="Metal_Hydrolase"/>
</dbReference>
<sequence length="286" mass="32178">MFENIKTVDGHVHTFSSDEIAKKIIKSFNKVYSIDFNVPGEGTIEDLIQGMNLTGIDYSVMANFAPPKILDSNNMWTIEMSKLNQCLIPLVSFHPDMGEDILPLLEKYISEGAKGIKFHNMAQGFMPTHPALEPLYDYCNQIAFPIEFHCGRVSNARLNEFSDVECIIPVIDKYQDIPIILTHMADGNIDDVIKLSKEYENLYFDTSIVISGYPDILETNEPSWLDDDVVVDVINTIGAERLLFGSDYPWGSPSHDFDRIANLDLNYKEKSLILGGNAIRIFGISA</sequence>
<dbReference type="EMBL" id="CP025197">
    <property type="protein sequence ID" value="AUG56913.1"/>
    <property type="molecule type" value="Genomic_DNA"/>
</dbReference>